<organism evidence="1">
    <name type="scientific">marine sediment metagenome</name>
    <dbReference type="NCBI Taxonomy" id="412755"/>
    <lineage>
        <taxon>unclassified sequences</taxon>
        <taxon>metagenomes</taxon>
        <taxon>ecological metagenomes</taxon>
    </lineage>
</organism>
<accession>X1CB06</accession>
<comment type="caution">
    <text evidence="1">The sequence shown here is derived from an EMBL/GenBank/DDBJ whole genome shotgun (WGS) entry which is preliminary data.</text>
</comment>
<reference evidence="1" key="1">
    <citation type="journal article" date="2014" name="Front. Microbiol.">
        <title>High frequency of phylogenetically diverse reductive dehalogenase-homologous genes in deep subseafloor sedimentary metagenomes.</title>
        <authorList>
            <person name="Kawai M."/>
            <person name="Futagami T."/>
            <person name="Toyoda A."/>
            <person name="Takaki Y."/>
            <person name="Nishi S."/>
            <person name="Hori S."/>
            <person name="Arai W."/>
            <person name="Tsubouchi T."/>
            <person name="Morono Y."/>
            <person name="Uchiyama I."/>
            <person name="Ito T."/>
            <person name="Fujiyama A."/>
            <person name="Inagaki F."/>
            <person name="Takami H."/>
        </authorList>
    </citation>
    <scope>NUCLEOTIDE SEQUENCE</scope>
    <source>
        <strain evidence="1">Expedition CK06-06</strain>
    </source>
</reference>
<name>X1CB06_9ZZZZ</name>
<protein>
    <submittedName>
        <fullName evidence="1">Uncharacterized protein</fullName>
    </submittedName>
</protein>
<gene>
    <name evidence="1" type="ORF">S01H4_48703</name>
</gene>
<sequence length="119" mass="13743">REVKVGQKIKVKFKLWLSKGKFVEDAEVYFFAPPEFDFSGGSGKWYQSDDYDIPNALTTKVRIGNMKKGIRHPEEITITIPENPGKYPMIYCIFSKEYCSQETCVEDAFVVTEENEGER</sequence>
<dbReference type="AlphaFoldDB" id="X1CB06"/>
<feature type="non-terminal residue" evidence="1">
    <location>
        <position position="1"/>
    </location>
</feature>
<dbReference type="EMBL" id="BART01027475">
    <property type="protein sequence ID" value="GAG93503.1"/>
    <property type="molecule type" value="Genomic_DNA"/>
</dbReference>
<proteinExistence type="predicted"/>
<evidence type="ECO:0000313" key="1">
    <source>
        <dbReference type="EMBL" id="GAG93503.1"/>
    </source>
</evidence>